<reference evidence="3" key="1">
    <citation type="journal article" date="2019" name="Plant Biotechnol. J.">
        <title>Genome sequencing of the Australian wild diploid species Gossypium australe highlights disease resistance and delayed gland morphogenesis.</title>
        <authorList>
            <person name="Cai Y."/>
            <person name="Cai X."/>
            <person name="Wang Q."/>
            <person name="Wang P."/>
            <person name="Zhang Y."/>
            <person name="Cai C."/>
            <person name="Xu Y."/>
            <person name="Wang K."/>
            <person name="Zhou Z."/>
            <person name="Wang C."/>
            <person name="Geng S."/>
            <person name="Li B."/>
            <person name="Dong Q."/>
            <person name="Hou Y."/>
            <person name="Wang H."/>
            <person name="Ai P."/>
            <person name="Liu Z."/>
            <person name="Yi F."/>
            <person name="Sun M."/>
            <person name="An G."/>
            <person name="Cheng J."/>
            <person name="Zhang Y."/>
            <person name="Shi Q."/>
            <person name="Xie Y."/>
            <person name="Shi X."/>
            <person name="Chang Y."/>
            <person name="Huang F."/>
            <person name="Chen Y."/>
            <person name="Hong S."/>
            <person name="Mi L."/>
            <person name="Sun Q."/>
            <person name="Zhang L."/>
            <person name="Zhou B."/>
            <person name="Peng R."/>
            <person name="Zhang X."/>
            <person name="Liu F."/>
        </authorList>
    </citation>
    <scope>NUCLEOTIDE SEQUENCE [LARGE SCALE GENOMIC DNA]</scope>
    <source>
        <strain evidence="3">cv. PA1801</strain>
    </source>
</reference>
<comment type="caution">
    <text evidence="2">The sequence shown here is derived from an EMBL/GenBank/DDBJ whole genome shotgun (WGS) entry which is preliminary data.</text>
</comment>
<protein>
    <submittedName>
        <fullName evidence="2">Importin beta-like SAD2-like protein isoform X1</fullName>
    </submittedName>
</protein>
<evidence type="ECO:0000313" key="2">
    <source>
        <dbReference type="EMBL" id="KAA3485192.1"/>
    </source>
</evidence>
<gene>
    <name evidence="2" type="ORF">EPI10_007208</name>
</gene>
<accession>A0A5B6WWB1</accession>
<organism evidence="2 3">
    <name type="scientific">Gossypium australe</name>
    <dbReference type="NCBI Taxonomy" id="47621"/>
    <lineage>
        <taxon>Eukaryota</taxon>
        <taxon>Viridiplantae</taxon>
        <taxon>Streptophyta</taxon>
        <taxon>Embryophyta</taxon>
        <taxon>Tracheophyta</taxon>
        <taxon>Spermatophyta</taxon>
        <taxon>Magnoliopsida</taxon>
        <taxon>eudicotyledons</taxon>
        <taxon>Gunneridae</taxon>
        <taxon>Pentapetalae</taxon>
        <taxon>rosids</taxon>
        <taxon>malvids</taxon>
        <taxon>Malvales</taxon>
        <taxon>Malvaceae</taxon>
        <taxon>Malvoideae</taxon>
        <taxon>Gossypium</taxon>
    </lineage>
</organism>
<name>A0A5B6WWB1_9ROSI</name>
<feature type="region of interest" description="Disordered" evidence="1">
    <location>
        <begin position="1"/>
        <end position="20"/>
    </location>
</feature>
<evidence type="ECO:0000256" key="1">
    <source>
        <dbReference type="SAM" id="MobiDB-lite"/>
    </source>
</evidence>
<feature type="compositionally biased region" description="Acidic residues" evidence="1">
    <location>
        <begin position="8"/>
        <end position="20"/>
    </location>
</feature>
<sequence length="103" mass="11861">MFFHFVEQESESEHEETEEQFLERYAQAASALENGTVEEGDAEDQEVEIELGSLEEADEQKMVISLIERYHHVLIKGQALSPELVSSFINAFPDSTSFFHQYM</sequence>
<evidence type="ECO:0000313" key="3">
    <source>
        <dbReference type="Proteomes" id="UP000325315"/>
    </source>
</evidence>
<dbReference type="Proteomes" id="UP000325315">
    <property type="component" value="Unassembled WGS sequence"/>
</dbReference>
<dbReference type="OrthoDB" id="3268246at2759"/>
<dbReference type="AlphaFoldDB" id="A0A5B6WWB1"/>
<keyword evidence="3" id="KW-1185">Reference proteome</keyword>
<proteinExistence type="predicted"/>
<dbReference type="EMBL" id="SMMG02000002">
    <property type="protein sequence ID" value="KAA3485192.1"/>
    <property type="molecule type" value="Genomic_DNA"/>
</dbReference>